<dbReference type="InterPro" id="IPR004089">
    <property type="entry name" value="MCPsignal_dom"/>
</dbReference>
<gene>
    <name evidence="7" type="ORF">GCM10007320_54250</name>
</gene>
<dbReference type="Pfam" id="PF00672">
    <property type="entry name" value="HAMP"/>
    <property type="match status" value="1"/>
</dbReference>
<dbReference type="CDD" id="cd11386">
    <property type="entry name" value="MCP_signal"/>
    <property type="match status" value="1"/>
</dbReference>
<dbReference type="SMART" id="SM00283">
    <property type="entry name" value="MA"/>
    <property type="match status" value="1"/>
</dbReference>
<dbReference type="PANTHER" id="PTHR43531:SF14">
    <property type="entry name" value="METHYL-ACCEPTING CHEMOTAXIS PROTEIN I-RELATED"/>
    <property type="match status" value="1"/>
</dbReference>
<dbReference type="PRINTS" id="PR00260">
    <property type="entry name" value="CHEMTRNSDUCR"/>
</dbReference>
<dbReference type="Pfam" id="PF00015">
    <property type="entry name" value="MCPsignal"/>
    <property type="match status" value="1"/>
</dbReference>
<feature type="domain" description="HAMP" evidence="6">
    <location>
        <begin position="23"/>
        <end position="75"/>
    </location>
</feature>
<dbReference type="RefSeq" id="WP_229883071.1">
    <property type="nucleotide sequence ID" value="NZ_BMYK01000026.1"/>
</dbReference>
<dbReference type="Gene3D" id="1.10.287.950">
    <property type="entry name" value="Methyl-accepting chemotaxis protein"/>
    <property type="match status" value="1"/>
</dbReference>
<comment type="similarity">
    <text evidence="2">Belongs to the methyl-accepting chemotaxis (MCP) protein family.</text>
</comment>
<proteinExistence type="inferred from homology"/>
<evidence type="ECO:0000256" key="3">
    <source>
        <dbReference type="PROSITE-ProRule" id="PRU00284"/>
    </source>
</evidence>
<dbReference type="InterPro" id="IPR003660">
    <property type="entry name" value="HAMP_dom"/>
</dbReference>
<dbReference type="PANTHER" id="PTHR43531">
    <property type="entry name" value="PROTEIN ICFG"/>
    <property type="match status" value="1"/>
</dbReference>
<reference evidence="8" key="1">
    <citation type="journal article" date="2019" name="Int. J. Syst. Evol. Microbiol.">
        <title>The Global Catalogue of Microorganisms (GCM) 10K type strain sequencing project: providing services to taxonomists for standard genome sequencing and annotation.</title>
        <authorList>
            <consortium name="The Broad Institute Genomics Platform"/>
            <consortium name="The Broad Institute Genome Sequencing Center for Infectious Disease"/>
            <person name="Wu L."/>
            <person name="Ma J."/>
        </authorList>
    </citation>
    <scope>NUCLEOTIDE SEQUENCE [LARGE SCALE GENOMIC DNA]</scope>
    <source>
        <strain evidence="8">KCTC 23314</strain>
    </source>
</reference>
<dbReference type="SUPFAM" id="SSF58104">
    <property type="entry name" value="Methyl-accepting chemotaxis protein (MCP) signaling domain"/>
    <property type="match status" value="1"/>
</dbReference>
<feature type="compositionally biased region" description="Polar residues" evidence="4">
    <location>
        <begin position="93"/>
        <end position="115"/>
    </location>
</feature>
<dbReference type="PROSITE" id="PS50111">
    <property type="entry name" value="CHEMOTAXIS_TRANSDUC_2"/>
    <property type="match status" value="1"/>
</dbReference>
<feature type="region of interest" description="Disordered" evidence="4">
    <location>
        <begin position="330"/>
        <end position="351"/>
    </location>
</feature>
<dbReference type="CDD" id="cd06225">
    <property type="entry name" value="HAMP"/>
    <property type="match status" value="1"/>
</dbReference>
<keyword evidence="3" id="KW-0807">Transducer</keyword>
<evidence type="ECO:0000259" key="5">
    <source>
        <dbReference type="PROSITE" id="PS50111"/>
    </source>
</evidence>
<evidence type="ECO:0000313" key="7">
    <source>
        <dbReference type="EMBL" id="GHC98483.1"/>
    </source>
</evidence>
<keyword evidence="8" id="KW-1185">Reference proteome</keyword>
<evidence type="ECO:0000256" key="4">
    <source>
        <dbReference type="SAM" id="MobiDB-lite"/>
    </source>
</evidence>
<evidence type="ECO:0000256" key="1">
    <source>
        <dbReference type="ARBA" id="ARBA00022481"/>
    </source>
</evidence>
<sequence length="351" mass="36097">MVLIACGIVAVLLGAAFVWAISRSITRPLGDAAVLARRIADGDLTNHVQIDGRDEATDLAMALRDMQQKLETVVSGVRRSADGVATASAEIAQGNNDLSSRTEQQASSLEETAASMEQLSSTVQQNADNARQAKSLAENASMVAGRGGEVVTQVVDTMKGIDESSGRIANIIGTIDSIAFQTNILALNAAVEAARAGEQGRGFAVVATEVRGLASRSAEAAREIKALIGTSVERVQLGTKLVAEAGDTMQEVVKAIRHVSDLVGEISAASSEQSSGVSQVGEAVTLMDQATQQNAALVEQSAAAAGSLRQQAENLVQAMAVFKVGNAPSEGNGAAATMRGTSQLGGTLRLA</sequence>
<dbReference type="InterPro" id="IPR004090">
    <property type="entry name" value="Chemotax_Me-accpt_rcpt"/>
</dbReference>
<comment type="caution">
    <text evidence="7">The sequence shown here is derived from an EMBL/GenBank/DDBJ whole genome shotgun (WGS) entry which is preliminary data.</text>
</comment>
<protein>
    <recommendedName>
        <fullName evidence="9">Methyl-accepting chemotaxis protein</fullName>
    </recommendedName>
</protein>
<evidence type="ECO:0000313" key="8">
    <source>
        <dbReference type="Proteomes" id="UP000626210"/>
    </source>
</evidence>
<dbReference type="SMART" id="SM00304">
    <property type="entry name" value="HAMP"/>
    <property type="match status" value="1"/>
</dbReference>
<evidence type="ECO:0000259" key="6">
    <source>
        <dbReference type="PROSITE" id="PS50885"/>
    </source>
</evidence>
<dbReference type="PROSITE" id="PS50885">
    <property type="entry name" value="HAMP"/>
    <property type="match status" value="1"/>
</dbReference>
<accession>A0ABQ3G9H1</accession>
<name>A0ABQ3G9H1_9BURK</name>
<dbReference type="EMBL" id="BMYK01000026">
    <property type="protein sequence ID" value="GHC98483.1"/>
    <property type="molecule type" value="Genomic_DNA"/>
</dbReference>
<dbReference type="Proteomes" id="UP000626210">
    <property type="component" value="Unassembled WGS sequence"/>
</dbReference>
<keyword evidence="1" id="KW-0488">Methylation</keyword>
<evidence type="ECO:0000256" key="2">
    <source>
        <dbReference type="ARBA" id="ARBA00029447"/>
    </source>
</evidence>
<feature type="region of interest" description="Disordered" evidence="4">
    <location>
        <begin position="92"/>
        <end position="115"/>
    </location>
</feature>
<dbReference type="InterPro" id="IPR051310">
    <property type="entry name" value="MCP_chemotaxis"/>
</dbReference>
<evidence type="ECO:0008006" key="9">
    <source>
        <dbReference type="Google" id="ProtNLM"/>
    </source>
</evidence>
<organism evidence="7 8">
    <name type="scientific">Pseudorhodoferax aquiterrae</name>
    <dbReference type="NCBI Taxonomy" id="747304"/>
    <lineage>
        <taxon>Bacteria</taxon>
        <taxon>Pseudomonadati</taxon>
        <taxon>Pseudomonadota</taxon>
        <taxon>Betaproteobacteria</taxon>
        <taxon>Burkholderiales</taxon>
        <taxon>Comamonadaceae</taxon>
    </lineage>
</organism>
<feature type="domain" description="Methyl-accepting transducer" evidence="5">
    <location>
        <begin position="80"/>
        <end position="309"/>
    </location>
</feature>